<dbReference type="GO" id="GO:0033540">
    <property type="term" value="P:fatty acid beta-oxidation using acyl-CoA oxidase"/>
    <property type="evidence" value="ECO:0007669"/>
    <property type="project" value="InterPro"/>
</dbReference>
<feature type="binding site" evidence="15">
    <location>
        <position position="198"/>
    </location>
    <ligand>
        <name>FAD</name>
        <dbReference type="ChEBI" id="CHEBI:57692"/>
    </ligand>
</feature>
<evidence type="ECO:0000256" key="1">
    <source>
        <dbReference type="ARBA" id="ARBA00001974"/>
    </source>
</evidence>
<dbReference type="AlphaFoldDB" id="A0AAD4PKL0"/>
<evidence type="ECO:0000256" key="8">
    <source>
        <dbReference type="ARBA" id="ARBA00022827"/>
    </source>
</evidence>
<keyword evidence="9" id="KW-0276">Fatty acid metabolism</keyword>
<dbReference type="InterPro" id="IPR012258">
    <property type="entry name" value="Acyl-CoA_oxidase"/>
</dbReference>
<dbReference type="InterPro" id="IPR002655">
    <property type="entry name" value="Acyl-CoA_oxidase_C"/>
</dbReference>
<feature type="active site" description="Proton acceptor" evidence="14">
    <location>
        <position position="441"/>
    </location>
</feature>
<evidence type="ECO:0000313" key="21">
    <source>
        <dbReference type="EMBL" id="KAH8371179.1"/>
    </source>
</evidence>
<keyword evidence="7" id="KW-0285">Flavoprotein</keyword>
<evidence type="ECO:0000259" key="19">
    <source>
        <dbReference type="Pfam" id="PF14749"/>
    </source>
</evidence>
<dbReference type="GO" id="GO:0071949">
    <property type="term" value="F:FAD binding"/>
    <property type="evidence" value="ECO:0007669"/>
    <property type="project" value="InterPro"/>
</dbReference>
<evidence type="ECO:0000256" key="6">
    <source>
        <dbReference type="ARBA" id="ARBA00022553"/>
    </source>
</evidence>
<feature type="domain" description="Acyl-CoA oxidase C-terminal" evidence="17">
    <location>
        <begin position="491"/>
        <end position="673"/>
    </location>
</feature>
<dbReference type="InterPro" id="IPR034171">
    <property type="entry name" value="ACO"/>
</dbReference>
<feature type="domain" description="Acyl-coenzyme A oxidase N-terminal" evidence="19">
    <location>
        <begin position="27"/>
        <end position="153"/>
    </location>
</feature>
<dbReference type="InterPro" id="IPR036250">
    <property type="entry name" value="AcylCo_DH-like_C"/>
</dbReference>
<comment type="subcellular location">
    <subcellularLocation>
        <location evidence="2">Peroxisome</location>
    </subcellularLocation>
</comment>
<dbReference type="InterPro" id="IPR006091">
    <property type="entry name" value="Acyl-CoA_Oxase/DH_mid-dom"/>
</dbReference>
<feature type="binding site" evidence="15">
    <location>
        <position position="159"/>
    </location>
    <ligand>
        <name>FAD</name>
        <dbReference type="ChEBI" id="CHEBI:57692"/>
    </ligand>
</feature>
<feature type="non-terminal residue" evidence="21">
    <location>
        <position position="1"/>
    </location>
</feature>
<evidence type="ECO:0000256" key="9">
    <source>
        <dbReference type="ARBA" id="ARBA00022832"/>
    </source>
</evidence>
<keyword evidence="12" id="KW-0576">Peroxisome</keyword>
<keyword evidence="8 15" id="KW-0274">FAD</keyword>
<dbReference type="GO" id="GO:0005777">
    <property type="term" value="C:peroxisome"/>
    <property type="evidence" value="ECO:0007669"/>
    <property type="project" value="UniProtKB-SubCell"/>
</dbReference>
<reference evidence="21" key="1">
    <citation type="journal article" date="2021" name="Mol. Ecol. Resour.">
        <title>Phylogenomic analyses of the genus Drosophila reveals genomic signals of climate adaptation.</title>
        <authorList>
            <person name="Li F."/>
            <person name="Rane R.V."/>
            <person name="Luria V."/>
            <person name="Xiong Z."/>
            <person name="Chen J."/>
            <person name="Li Z."/>
            <person name="Catullo R.A."/>
            <person name="Griffin P.C."/>
            <person name="Schiffer M."/>
            <person name="Pearce S."/>
            <person name="Lee S.F."/>
            <person name="McElroy K."/>
            <person name="Stocker A."/>
            <person name="Shirriffs J."/>
            <person name="Cockerell F."/>
            <person name="Coppin C."/>
            <person name="Sgro C.M."/>
            <person name="Karger A."/>
            <person name="Cain J.W."/>
            <person name="Weber J.A."/>
            <person name="Santpere G."/>
            <person name="Kirschner M.W."/>
            <person name="Hoffmann A.A."/>
            <person name="Oakeshott J.G."/>
            <person name="Zhang G."/>
        </authorList>
    </citation>
    <scope>NUCLEOTIDE SEQUENCE</scope>
    <source>
        <strain evidence="21">BGI-SZ-2011g</strain>
    </source>
</reference>
<comment type="similarity">
    <text evidence="4">Belongs to the acyl-CoA oxidase family.</text>
</comment>
<evidence type="ECO:0000259" key="17">
    <source>
        <dbReference type="Pfam" id="PF01756"/>
    </source>
</evidence>
<evidence type="ECO:0000256" key="3">
    <source>
        <dbReference type="ARBA" id="ARBA00004846"/>
    </source>
</evidence>
<dbReference type="CDD" id="cd01150">
    <property type="entry name" value="AXO"/>
    <property type="match status" value="1"/>
</dbReference>
<evidence type="ECO:0000256" key="4">
    <source>
        <dbReference type="ARBA" id="ARBA00006288"/>
    </source>
</evidence>
<keyword evidence="11" id="KW-0443">Lipid metabolism</keyword>
<gene>
    <name evidence="21" type="ORF">KR093_006404</name>
</gene>
<evidence type="ECO:0000256" key="7">
    <source>
        <dbReference type="ARBA" id="ARBA00022630"/>
    </source>
</evidence>
<evidence type="ECO:0000256" key="2">
    <source>
        <dbReference type="ARBA" id="ARBA00004275"/>
    </source>
</evidence>
<feature type="domain" description="Acyl-CoA oxidase/dehydrogenase middle" evidence="18">
    <location>
        <begin position="156"/>
        <end position="265"/>
    </location>
</feature>
<comment type="cofactor">
    <cofactor evidence="1">
        <name>FAD</name>
        <dbReference type="ChEBI" id="CHEBI:57692"/>
    </cofactor>
</comment>
<dbReference type="Pfam" id="PF22924">
    <property type="entry name" value="ACOX_C_alpha1"/>
    <property type="match status" value="1"/>
</dbReference>
<dbReference type="GO" id="GO:0005504">
    <property type="term" value="F:fatty acid binding"/>
    <property type="evidence" value="ECO:0007669"/>
    <property type="project" value="InterPro"/>
</dbReference>
<keyword evidence="22" id="KW-1185">Reference proteome</keyword>
<dbReference type="GO" id="GO:0003997">
    <property type="term" value="F:acyl-CoA oxidase activity"/>
    <property type="evidence" value="ECO:0007669"/>
    <property type="project" value="UniProtKB-EC"/>
</dbReference>
<feature type="region of interest" description="Disordered" evidence="16">
    <location>
        <begin position="1"/>
        <end position="22"/>
    </location>
</feature>
<evidence type="ECO:0000256" key="16">
    <source>
        <dbReference type="SAM" id="MobiDB-lite"/>
    </source>
</evidence>
<dbReference type="SUPFAM" id="SSF56645">
    <property type="entry name" value="Acyl-CoA dehydrogenase NM domain-like"/>
    <property type="match status" value="1"/>
</dbReference>
<dbReference type="Pfam" id="PF01756">
    <property type="entry name" value="ACOX"/>
    <property type="match status" value="1"/>
</dbReference>
<dbReference type="InterPro" id="IPR046373">
    <property type="entry name" value="Acyl-CoA_Oxase/DH_mid-dom_sf"/>
</dbReference>
<dbReference type="SUPFAM" id="SSF47203">
    <property type="entry name" value="Acyl-CoA dehydrogenase C-terminal domain-like"/>
    <property type="match status" value="2"/>
</dbReference>
<dbReference type="EMBL" id="JAJJHW010002585">
    <property type="protein sequence ID" value="KAH8371179.1"/>
    <property type="molecule type" value="Genomic_DNA"/>
</dbReference>
<dbReference type="PIRSF" id="PIRSF000168">
    <property type="entry name" value="Acyl-CoA_oxidase"/>
    <property type="match status" value="1"/>
</dbReference>
<dbReference type="Gene3D" id="1.10.540.10">
    <property type="entry name" value="Acyl-CoA dehydrogenase/oxidase, N-terminal domain"/>
    <property type="match status" value="1"/>
</dbReference>
<evidence type="ECO:0000256" key="11">
    <source>
        <dbReference type="ARBA" id="ARBA00023098"/>
    </source>
</evidence>
<keyword evidence="6" id="KW-0597">Phosphoprotein</keyword>
<organism evidence="21 22">
    <name type="scientific">Drosophila rubida</name>
    <dbReference type="NCBI Taxonomy" id="30044"/>
    <lineage>
        <taxon>Eukaryota</taxon>
        <taxon>Metazoa</taxon>
        <taxon>Ecdysozoa</taxon>
        <taxon>Arthropoda</taxon>
        <taxon>Hexapoda</taxon>
        <taxon>Insecta</taxon>
        <taxon>Pterygota</taxon>
        <taxon>Neoptera</taxon>
        <taxon>Endopterygota</taxon>
        <taxon>Diptera</taxon>
        <taxon>Brachycera</taxon>
        <taxon>Muscomorpha</taxon>
        <taxon>Ephydroidea</taxon>
        <taxon>Drosophilidae</taxon>
        <taxon>Drosophila</taxon>
    </lineage>
</organism>
<sequence length="676" mass="75075">SNSNNKKMPALEVNPDLQKERNTATFDPQEFSVYWAGGQEKYKAKKTLEELFLDDPALKDDLPTSYMSHKELYENSVRKSCLIGQKIRKLRADGEDGVDTYNALLGGSLGAALLKEGNPLSLHYVMFVPTIMGQGTTEQQVEWLPKAWDCEIIGTYAQTELGHGTFLRGLETRADYDASTQEFVINTPTRTAYKWWPGGLGHTANYAVVVAQLYTKGEFRGLAPFIVQLRDLDNHQPMQGIDIGDIGTKLGMKGVNNGYLGLKNVRVPLNHMLMKNQQVLPDGTYVAPKNSVLTYGTMMFVRCALIRDTAQSLAKSSTIATRYSAVRRQSPIDPNQPEPQIMDHTTQQLKLFPQIAKAIVFKTTGDGVWNMYNVISGEIEQGNLDRLPEMHALSCCLKAICSTDAAAGVETCRLSCGGHGFMDCSNFPTIYGMTTAVCTYEGENTVMLLQTARYLVKVYGQALNGEQLVPTVAYINEAIKLKEFVNFDGSLESIVKAFQFVAANKVRVAYEQIELRRRQGHGTEVSANLCGPLLTAAADLHGRAFLAQSAYKELTEVASHVSPALADVLKVVLELYLVDACLNRIGDFLRFIELTDRDVTNLEIRLESCLNRLRPNAVALVDSFDLHDRVLDSALGAYDGNVYERIFESTKKNPLNKEPVNAAFHKYLKPFMKANL</sequence>
<dbReference type="FunFam" id="2.40.110.10:FF:000003">
    <property type="entry name" value="Acyl-coenzyme A oxidase"/>
    <property type="match status" value="1"/>
</dbReference>
<dbReference type="Gene3D" id="2.40.110.10">
    <property type="entry name" value="Butyryl-CoA Dehydrogenase, subunit A, domain 2"/>
    <property type="match status" value="1"/>
</dbReference>
<dbReference type="Pfam" id="PF14749">
    <property type="entry name" value="Acyl-CoA_ox_N"/>
    <property type="match status" value="1"/>
</dbReference>
<comment type="catalytic activity">
    <reaction evidence="13">
        <text>a 2,3-saturated acyl-CoA + O2 = a (2E)-enoyl-CoA + H2O2</text>
        <dbReference type="Rhea" id="RHEA:38959"/>
        <dbReference type="ChEBI" id="CHEBI:15379"/>
        <dbReference type="ChEBI" id="CHEBI:16240"/>
        <dbReference type="ChEBI" id="CHEBI:58856"/>
        <dbReference type="ChEBI" id="CHEBI:65111"/>
        <dbReference type="EC" id="1.3.3.6"/>
    </reaction>
    <physiologicalReaction direction="left-to-right" evidence="13">
        <dbReference type="Rhea" id="RHEA:38960"/>
    </physiologicalReaction>
</comment>
<dbReference type="InterPro" id="IPR009100">
    <property type="entry name" value="AcylCoA_DH/oxidase_NM_dom_sf"/>
</dbReference>
<dbReference type="InterPro" id="IPR055060">
    <property type="entry name" value="ACOX_C_alpha1"/>
</dbReference>
<dbReference type="PANTHER" id="PTHR10909">
    <property type="entry name" value="ELECTRON TRANSPORT OXIDOREDUCTASE"/>
    <property type="match status" value="1"/>
</dbReference>
<accession>A0AAD4PKL0</accession>
<dbReference type="Pfam" id="PF02770">
    <property type="entry name" value="Acyl-CoA_dh_M"/>
    <property type="match status" value="1"/>
</dbReference>
<dbReference type="Gene3D" id="1.20.140.10">
    <property type="entry name" value="Butyryl-CoA Dehydrogenase, subunit A, domain 3"/>
    <property type="match status" value="2"/>
</dbReference>
<comment type="pathway">
    <text evidence="3">Lipid metabolism; peroxisomal fatty acid beta-oxidation.</text>
</comment>
<dbReference type="InterPro" id="IPR037069">
    <property type="entry name" value="AcylCoA_DH/ox_N_sf"/>
</dbReference>
<dbReference type="InterPro" id="IPR029320">
    <property type="entry name" value="Acyl-CoA_ox_N"/>
</dbReference>
<evidence type="ECO:0000259" key="20">
    <source>
        <dbReference type="Pfam" id="PF22924"/>
    </source>
</evidence>
<evidence type="ECO:0000256" key="13">
    <source>
        <dbReference type="ARBA" id="ARBA00036397"/>
    </source>
</evidence>
<evidence type="ECO:0000256" key="5">
    <source>
        <dbReference type="ARBA" id="ARBA00012870"/>
    </source>
</evidence>
<dbReference type="Proteomes" id="UP001200034">
    <property type="component" value="Unassembled WGS sequence"/>
</dbReference>
<protein>
    <recommendedName>
        <fullName evidence="5">acyl-CoA oxidase</fullName>
        <ecNumber evidence="5">1.3.3.6</ecNumber>
    </recommendedName>
</protein>
<keyword evidence="10" id="KW-0560">Oxidoreductase</keyword>
<evidence type="ECO:0000259" key="18">
    <source>
        <dbReference type="Pfam" id="PF02770"/>
    </source>
</evidence>
<dbReference type="GO" id="GO:0055088">
    <property type="term" value="P:lipid homeostasis"/>
    <property type="evidence" value="ECO:0007669"/>
    <property type="project" value="TreeGrafter"/>
</dbReference>
<feature type="domain" description="Acyl-CoA oxidase C-alpha1" evidence="20">
    <location>
        <begin position="295"/>
        <end position="456"/>
    </location>
</feature>
<name>A0AAD4PKL0_9MUSC</name>
<evidence type="ECO:0000256" key="15">
    <source>
        <dbReference type="PIRSR" id="PIRSR000168-2"/>
    </source>
</evidence>
<evidence type="ECO:0000256" key="14">
    <source>
        <dbReference type="PIRSR" id="PIRSR000168-1"/>
    </source>
</evidence>
<dbReference type="PANTHER" id="PTHR10909:SF250">
    <property type="entry name" value="PEROXISOMAL ACYL-COENZYME A OXIDASE 1"/>
    <property type="match status" value="1"/>
</dbReference>
<comment type="caution">
    <text evidence="21">The sequence shown here is derived from an EMBL/GenBank/DDBJ whole genome shotgun (WGS) entry which is preliminary data.</text>
</comment>
<evidence type="ECO:0000313" key="22">
    <source>
        <dbReference type="Proteomes" id="UP001200034"/>
    </source>
</evidence>
<dbReference type="FunFam" id="1.20.140.10:FF:000013">
    <property type="entry name" value="Acyl-coenzyme A oxidase"/>
    <property type="match status" value="1"/>
</dbReference>
<dbReference type="FunFam" id="1.20.140.10:FF:000005">
    <property type="entry name" value="Acyl-coenzyme A oxidase"/>
    <property type="match status" value="1"/>
</dbReference>
<evidence type="ECO:0000256" key="10">
    <source>
        <dbReference type="ARBA" id="ARBA00023002"/>
    </source>
</evidence>
<evidence type="ECO:0000256" key="12">
    <source>
        <dbReference type="ARBA" id="ARBA00023140"/>
    </source>
</evidence>
<proteinExistence type="inferred from homology"/>
<dbReference type="EC" id="1.3.3.6" evidence="5"/>
<dbReference type="FunFam" id="1.10.540.10:FF:000033">
    <property type="entry name" value="Acyl-coenzyme A oxidase"/>
    <property type="match status" value="1"/>
</dbReference>